<dbReference type="EMBL" id="JAAGRQ010000007">
    <property type="protein sequence ID" value="NDY55602.1"/>
    <property type="molecule type" value="Genomic_DNA"/>
</dbReference>
<keyword evidence="1" id="KW-0533">Nickel</keyword>
<evidence type="ECO:0000313" key="3">
    <source>
        <dbReference type="EMBL" id="NDY55602.1"/>
    </source>
</evidence>
<gene>
    <name evidence="3" type="ORF">G3N56_02445</name>
</gene>
<sequence length="358" mass="36833">MKNDAFPDLPAPSSGPVLVVRAPSGLSGDMFVAGLVRLAGLDAPALAGIVARLGLPELDGALAVVDTSVSDIAGAGCDIRLPHVHSHTTMADIRGLVAAGRLTPRGRELSLTAFGELARAEAAVHGVAVDDVAFHEVGALDSILDVCLSAELFAMIGPSRFVCSPLPVSDGVVACAHGLLSTPAPATLALLEGMPVYGIPGAGETVTPTAAALLRAFAPQFGPWPPMRLTHQVRAYGGRVIPGVPNGAIFALGEPLSADLAAECPAARGDGAPSPLPDHQHVRPGHAHGYSHDHDHASDHGHDHGHGSDRVHAHGHDHDHASGRNGTPRIHGRVHDHAHEHGHGHAGDGPHRHAAHRD</sequence>
<feature type="region of interest" description="Disordered" evidence="2">
    <location>
        <begin position="265"/>
        <end position="358"/>
    </location>
</feature>
<evidence type="ECO:0000256" key="2">
    <source>
        <dbReference type="SAM" id="MobiDB-lite"/>
    </source>
</evidence>
<keyword evidence="4" id="KW-1185">Reference proteome</keyword>
<comment type="caution">
    <text evidence="3">The sequence shown here is derived from an EMBL/GenBank/DDBJ whole genome shotgun (WGS) entry which is preliminary data.</text>
</comment>
<dbReference type="Proteomes" id="UP000469724">
    <property type="component" value="Unassembled WGS sequence"/>
</dbReference>
<dbReference type="AlphaFoldDB" id="A0A7K3NHE0"/>
<dbReference type="Pfam" id="PF01969">
    <property type="entry name" value="Ni_insertion"/>
    <property type="match status" value="1"/>
</dbReference>
<dbReference type="RefSeq" id="WP_163300660.1">
    <property type="nucleotide sequence ID" value="NZ_JAAGRQ010000007.1"/>
</dbReference>
<reference evidence="3 4" key="1">
    <citation type="submission" date="2020-02" db="EMBL/GenBank/DDBJ databases">
        <title>Comparative genomics of sulfur disproportionating microorganisms.</title>
        <authorList>
            <person name="Ward L.M."/>
            <person name="Bertran E."/>
            <person name="Johnston D.T."/>
        </authorList>
    </citation>
    <scope>NUCLEOTIDE SEQUENCE [LARGE SCALE GENOMIC DNA]</scope>
    <source>
        <strain evidence="3 4">DSM 3696</strain>
    </source>
</reference>
<evidence type="ECO:0000256" key="1">
    <source>
        <dbReference type="ARBA" id="ARBA00022596"/>
    </source>
</evidence>
<organism evidence="3 4">
    <name type="scientific">Desulfolutivibrio sulfodismutans</name>
    <dbReference type="NCBI Taxonomy" id="63561"/>
    <lineage>
        <taxon>Bacteria</taxon>
        <taxon>Pseudomonadati</taxon>
        <taxon>Thermodesulfobacteriota</taxon>
        <taxon>Desulfovibrionia</taxon>
        <taxon>Desulfovibrionales</taxon>
        <taxon>Desulfovibrionaceae</taxon>
        <taxon>Desulfolutivibrio</taxon>
    </lineage>
</organism>
<accession>A0A7K3NHE0</accession>
<feature type="compositionally biased region" description="Basic and acidic residues" evidence="2">
    <location>
        <begin position="290"/>
        <end position="322"/>
    </location>
</feature>
<dbReference type="InterPro" id="IPR002822">
    <property type="entry name" value="Ni_insertion"/>
</dbReference>
<dbReference type="PANTHER" id="PTHR36566">
    <property type="entry name" value="NICKEL INSERTION PROTEIN-RELATED"/>
    <property type="match status" value="1"/>
</dbReference>
<dbReference type="PANTHER" id="PTHR36566:SF1">
    <property type="entry name" value="PYRIDINIUM-3,5-BISTHIOCARBOXYLIC ACID MONONUCLEOTIDE NICKEL INSERTION PROTEIN"/>
    <property type="match status" value="1"/>
</dbReference>
<feature type="compositionally biased region" description="Basic and acidic residues" evidence="2">
    <location>
        <begin position="333"/>
        <end position="358"/>
    </location>
</feature>
<evidence type="ECO:0000313" key="4">
    <source>
        <dbReference type="Proteomes" id="UP000469724"/>
    </source>
</evidence>
<protein>
    <submittedName>
        <fullName evidence="3">LarC family nickel insertion protein</fullName>
    </submittedName>
</protein>
<name>A0A7K3NHE0_9BACT</name>
<proteinExistence type="predicted"/>